<evidence type="ECO:0000256" key="1">
    <source>
        <dbReference type="SAM" id="SignalP"/>
    </source>
</evidence>
<organism evidence="2 3">
    <name type="scientific">Leptospira brenneri</name>
    <dbReference type="NCBI Taxonomy" id="2023182"/>
    <lineage>
        <taxon>Bacteria</taxon>
        <taxon>Pseudomonadati</taxon>
        <taxon>Spirochaetota</taxon>
        <taxon>Spirochaetia</taxon>
        <taxon>Leptospirales</taxon>
        <taxon>Leptospiraceae</taxon>
        <taxon>Leptospira</taxon>
    </lineage>
</organism>
<name>A0A5F1Z6D1_9LEPT</name>
<feature type="signal peptide" evidence="1">
    <location>
        <begin position="1"/>
        <end position="19"/>
    </location>
</feature>
<dbReference type="EMBL" id="RQFP01000008">
    <property type="protein sequence ID" value="TGK92898.1"/>
    <property type="molecule type" value="Genomic_DNA"/>
</dbReference>
<accession>A0A5F1Z6D1</accession>
<keyword evidence="3" id="KW-1185">Reference proteome</keyword>
<evidence type="ECO:0000313" key="2">
    <source>
        <dbReference type="EMBL" id="TGK92898.1"/>
    </source>
</evidence>
<evidence type="ECO:0008006" key="4">
    <source>
        <dbReference type="Google" id="ProtNLM"/>
    </source>
</evidence>
<dbReference type="Proteomes" id="UP000297891">
    <property type="component" value="Unassembled WGS sequence"/>
</dbReference>
<sequence length="716" mass="76583">MWCLIRVTAFCFLFGVIQCAPNKFGNVCDTQSASFLDTLLFKIASNLRSPHCGINVDLQLSPVKPLYEGRTQLLDYIKNDGTSAITASNTSCTGSELGGYSACLHAGLMLSVETSGGIFNSSSCDGYFAEDNTGTLQFTCFEKTGGGLVFVATSIKPGKYLGDLVVSESGSYKFSPLSVSVFHTNQVVGKTNFSSTWTNPILSYPVAGGTLNSPGTLYLLDQSSASLGSADIPSARTGILYKSNTSLSLANSAPFFRFGGNFQFLEGEFASASVLSPLVSTTEANHFMWVSNLIAAVGGTILGVQGSQGLYQSIKVSVQNSGNPVSLDSTGMTGGISLQNNTFSSLMFGDVDGGVILIQSGGTNSHVLNHSFVDAVLYSSTDEGLIVNATTSNVGGIVFKDMIVANSSTIAGFVAYETSPAKLSGLTASNQIFLNLDSGIRFNSSTSSDFGLVMENTGIFRVSNFAMETTSVNNHYLTGNLHFSSGQTCSISSGTNVGFTTTGYPAGKSDYNFFDFTPYDNSFVGFIFEDDKVNPNDNFGLVPTYLKLGSYLKFQNVYRSFTNYDPPNVFSDSTRGLCSNNCRIFDWSLKSSDTHFKNTHACPDPTRPLLHIVGGTANSEENCQNLVRGSHYLGSNVCGIYHLRNAREIIGDAKGNENGLCESLEDCIFSPNLGAYQGHGLLRKSNSIGPFYCSDIPKTEGTLSQIRLFGFEENGY</sequence>
<gene>
    <name evidence="2" type="ORF">EHQ30_11740</name>
</gene>
<evidence type="ECO:0000313" key="3">
    <source>
        <dbReference type="Proteomes" id="UP000297891"/>
    </source>
</evidence>
<proteinExistence type="predicted"/>
<protein>
    <recommendedName>
        <fullName evidence="4">Right-handed parallel beta-helix repeat-containing protein</fullName>
    </recommendedName>
</protein>
<keyword evidence="1" id="KW-0732">Signal</keyword>
<dbReference type="RefSeq" id="WP_135676933.1">
    <property type="nucleotide sequence ID" value="NZ_RQFP01000008.1"/>
</dbReference>
<dbReference type="AlphaFoldDB" id="A0A5F1Z6D1"/>
<dbReference type="OrthoDB" id="317780at2"/>
<comment type="caution">
    <text evidence="2">The sequence shown here is derived from an EMBL/GenBank/DDBJ whole genome shotgun (WGS) entry which is preliminary data.</text>
</comment>
<feature type="chain" id="PRO_5022881187" description="Right-handed parallel beta-helix repeat-containing protein" evidence="1">
    <location>
        <begin position="20"/>
        <end position="716"/>
    </location>
</feature>
<reference evidence="2" key="1">
    <citation type="journal article" date="2019" name="PLoS Negl. Trop. Dis.">
        <title>Revisiting the worldwide diversity of Leptospira species in the environment.</title>
        <authorList>
            <person name="Vincent A.T."/>
            <person name="Schiettekatte O."/>
            <person name="Bourhy P."/>
            <person name="Veyrier F.J."/>
            <person name="Picardeau M."/>
        </authorList>
    </citation>
    <scope>NUCLEOTIDE SEQUENCE [LARGE SCALE GENOMIC DNA]</scope>
    <source>
        <strain evidence="2">201800277</strain>
    </source>
</reference>